<evidence type="ECO:0000256" key="8">
    <source>
        <dbReference type="SAM" id="Phobius"/>
    </source>
</evidence>
<feature type="transmembrane region" description="Helical" evidence="8">
    <location>
        <begin position="12"/>
        <end position="31"/>
    </location>
</feature>
<keyword evidence="3 8" id="KW-0472">Membrane</keyword>
<evidence type="ECO:0000259" key="9">
    <source>
        <dbReference type="PROSITE" id="PS50111"/>
    </source>
</evidence>
<dbReference type="InterPro" id="IPR024478">
    <property type="entry name" value="HlyB_4HB_MCP"/>
</dbReference>
<dbReference type="SMART" id="SM00283">
    <property type="entry name" value="MA"/>
    <property type="match status" value="1"/>
</dbReference>
<keyword evidence="8" id="KW-1133">Transmembrane helix</keyword>
<evidence type="ECO:0000313" key="11">
    <source>
        <dbReference type="EMBL" id="PWU70046.1"/>
    </source>
</evidence>
<feature type="transmembrane region" description="Helical" evidence="8">
    <location>
        <begin position="190"/>
        <end position="212"/>
    </location>
</feature>
<dbReference type="Proteomes" id="UP000245624">
    <property type="component" value="Unassembled WGS sequence"/>
</dbReference>
<dbReference type="PANTHER" id="PTHR32089">
    <property type="entry name" value="METHYL-ACCEPTING CHEMOTAXIS PROTEIN MCPB"/>
    <property type="match status" value="1"/>
</dbReference>
<dbReference type="Gene3D" id="6.10.340.10">
    <property type="match status" value="1"/>
</dbReference>
<comment type="caution">
    <text evidence="11">The sequence shown here is derived from an EMBL/GenBank/DDBJ whole genome shotgun (WGS) entry which is preliminary data.</text>
</comment>
<evidence type="ECO:0000256" key="5">
    <source>
        <dbReference type="ARBA" id="ARBA00029447"/>
    </source>
</evidence>
<dbReference type="Pfam" id="PF00672">
    <property type="entry name" value="HAMP"/>
    <property type="match status" value="1"/>
</dbReference>
<keyword evidence="8" id="KW-0812">Transmembrane</keyword>
<accession>A0A317L3G7</accession>
<evidence type="ECO:0000256" key="7">
    <source>
        <dbReference type="SAM" id="Coils"/>
    </source>
</evidence>
<evidence type="ECO:0000256" key="3">
    <source>
        <dbReference type="ARBA" id="ARBA00023136"/>
    </source>
</evidence>
<dbReference type="PROSITE" id="PS50885">
    <property type="entry name" value="HAMP"/>
    <property type="match status" value="1"/>
</dbReference>
<dbReference type="InterPro" id="IPR004089">
    <property type="entry name" value="MCPsignal_dom"/>
</dbReference>
<dbReference type="SMART" id="SM00304">
    <property type="entry name" value="HAMP"/>
    <property type="match status" value="1"/>
</dbReference>
<feature type="domain" description="Methyl-accepting transducer" evidence="9">
    <location>
        <begin position="286"/>
        <end position="543"/>
    </location>
</feature>
<proteinExistence type="inferred from homology"/>
<comment type="subcellular location">
    <subcellularLocation>
        <location evidence="1">Cell membrane</location>
    </subcellularLocation>
</comment>
<dbReference type="CDD" id="cd06225">
    <property type="entry name" value="HAMP"/>
    <property type="match status" value="1"/>
</dbReference>
<dbReference type="GO" id="GO:0005886">
    <property type="term" value="C:plasma membrane"/>
    <property type="evidence" value="ECO:0007669"/>
    <property type="project" value="UniProtKB-SubCell"/>
</dbReference>
<evidence type="ECO:0000256" key="6">
    <source>
        <dbReference type="PROSITE-ProRule" id="PRU00284"/>
    </source>
</evidence>
<keyword evidence="7" id="KW-0175">Coiled coil</keyword>
<dbReference type="InterPro" id="IPR003660">
    <property type="entry name" value="HAMP_dom"/>
</dbReference>
<keyword evidence="2" id="KW-1003">Cell membrane</keyword>
<dbReference type="EMBL" id="QGTD01000004">
    <property type="protein sequence ID" value="PWU70046.1"/>
    <property type="molecule type" value="Genomic_DNA"/>
</dbReference>
<dbReference type="Pfam" id="PF12729">
    <property type="entry name" value="4HB_MCP_1"/>
    <property type="match status" value="1"/>
</dbReference>
<dbReference type="RefSeq" id="WP_109983417.1">
    <property type="nucleotide sequence ID" value="NZ_QGTD01000004.1"/>
</dbReference>
<sequence>MGFEQLSMRARIFISFGLFLLLFVGFGVWNYTQFHTIATNTEEIDERHFPAMLTSTDTFKKMYQIHNQLQEISQPAMSVTTKNLQKEIEAMVADLNNSIQSMEDYVGKVNHQEMTSLFEEYKKALAQYQEAGNHVMTAALDKNWNVSQDEMYKSIAFFDQASNRIEAMQEWMEQHIAKQTNATVAQSENAMQSSVVVGIIAVAFACLLSILVQRYIRKPTQLISNYVDQIAAGDLSLPPLRTKVHDEVGRLTSGINQMKNTIQSIFLEIKHHNEQTTESASQLTSQMNRAIEDMENVSNAIHDMAHQSQEQQEEIYHSSNYLETVKREVHTVSEYAMNLKLLGQDAKERTGTGLEDMKSLAEKTDLMEQSVYSSASQIEKLDHQMDQIDQVVQTIQMIASQTNLLALNAQVEAARAGEYGKGFGVVADEVRQLADQSKLATDQIHAIIVEITQQKDVVMEEMNATKRHTEENRSNIERSQAHFHFIDEMTGKVAEQNVTIVDLMETVNHRVSEVMQFFTKVTSTANLQATHAQTVAAISEEMHAVVEEVNDGLRMVANSSKALHEQISQYRLTE</sequence>
<evidence type="ECO:0000256" key="1">
    <source>
        <dbReference type="ARBA" id="ARBA00004236"/>
    </source>
</evidence>
<name>A0A317L3G7_9BACI</name>
<dbReference type="PROSITE" id="PS50111">
    <property type="entry name" value="CHEMOTAXIS_TRANSDUC_2"/>
    <property type="match status" value="1"/>
</dbReference>
<dbReference type="OrthoDB" id="107771at2"/>
<dbReference type="Gene3D" id="1.10.287.950">
    <property type="entry name" value="Methyl-accepting chemotaxis protein"/>
    <property type="match status" value="1"/>
</dbReference>
<dbReference type="PANTHER" id="PTHR32089:SF112">
    <property type="entry name" value="LYSOZYME-LIKE PROTEIN-RELATED"/>
    <property type="match status" value="1"/>
</dbReference>
<evidence type="ECO:0008006" key="13">
    <source>
        <dbReference type="Google" id="ProtNLM"/>
    </source>
</evidence>
<comment type="similarity">
    <text evidence="5">Belongs to the methyl-accepting chemotaxis (MCP) protein family.</text>
</comment>
<feature type="coiled-coil region" evidence="7">
    <location>
        <begin position="273"/>
        <end position="314"/>
    </location>
</feature>
<feature type="domain" description="HAMP" evidence="10">
    <location>
        <begin position="214"/>
        <end position="267"/>
    </location>
</feature>
<evidence type="ECO:0000259" key="10">
    <source>
        <dbReference type="PROSITE" id="PS50885"/>
    </source>
</evidence>
<protein>
    <recommendedName>
        <fullName evidence="13">Methyl-accepting chemotaxis protein</fullName>
    </recommendedName>
</protein>
<organism evidence="11 12">
    <name type="scientific">Gracilibacillus dipsosauri</name>
    <dbReference type="NCBI Taxonomy" id="178340"/>
    <lineage>
        <taxon>Bacteria</taxon>
        <taxon>Bacillati</taxon>
        <taxon>Bacillota</taxon>
        <taxon>Bacilli</taxon>
        <taxon>Bacillales</taxon>
        <taxon>Bacillaceae</taxon>
        <taxon>Gracilibacillus</taxon>
    </lineage>
</organism>
<dbReference type="Pfam" id="PF00015">
    <property type="entry name" value="MCPsignal"/>
    <property type="match status" value="1"/>
</dbReference>
<evidence type="ECO:0000256" key="2">
    <source>
        <dbReference type="ARBA" id="ARBA00022475"/>
    </source>
</evidence>
<dbReference type="AlphaFoldDB" id="A0A317L3G7"/>
<dbReference type="SUPFAM" id="SSF58104">
    <property type="entry name" value="Methyl-accepting chemotaxis protein (MCP) signaling domain"/>
    <property type="match status" value="1"/>
</dbReference>
<gene>
    <name evidence="11" type="ORF">DLJ74_03755</name>
</gene>
<reference evidence="11 12" key="1">
    <citation type="submission" date="2018-05" db="EMBL/GenBank/DDBJ databases">
        <title>Genomic analysis of Gracilibacillus dipsosauri DD1 reveals novel features of a salt-tolerant amylase.</title>
        <authorList>
            <person name="Deutch C.E."/>
            <person name="Yang S."/>
        </authorList>
    </citation>
    <scope>NUCLEOTIDE SEQUENCE [LARGE SCALE GENOMIC DNA]</scope>
    <source>
        <strain evidence="11 12">DD1</strain>
    </source>
</reference>
<evidence type="ECO:0000313" key="12">
    <source>
        <dbReference type="Proteomes" id="UP000245624"/>
    </source>
</evidence>
<keyword evidence="12" id="KW-1185">Reference proteome</keyword>
<dbReference type="GO" id="GO:0007165">
    <property type="term" value="P:signal transduction"/>
    <property type="evidence" value="ECO:0007669"/>
    <property type="project" value="UniProtKB-KW"/>
</dbReference>
<keyword evidence="4 6" id="KW-0807">Transducer</keyword>
<evidence type="ECO:0000256" key="4">
    <source>
        <dbReference type="ARBA" id="ARBA00023224"/>
    </source>
</evidence>